<name>A0A552V8Q5_9FIRM</name>
<evidence type="ECO:0000313" key="2">
    <source>
        <dbReference type="EMBL" id="TRW26829.1"/>
    </source>
</evidence>
<feature type="transmembrane region" description="Helical" evidence="1">
    <location>
        <begin position="166"/>
        <end position="187"/>
    </location>
</feature>
<reference evidence="2 3" key="1">
    <citation type="submission" date="2019-07" db="EMBL/GenBank/DDBJ databases">
        <title>Criibacterium bergeronii gen. nov., sp. nov. isolated from human clinical samples.</title>
        <authorList>
            <person name="Maheux A.F."/>
            <person name="Boudreau D.K."/>
            <person name="Berube E."/>
            <person name="Brodeur S."/>
            <person name="Bernard K.A."/>
            <person name="Abed J.Y."/>
            <person name="Ducrey E."/>
            <person name="Guay E.F."/>
            <person name="Raymond F."/>
            <person name="Corbeil J."/>
            <person name="Domingo M.-C."/>
            <person name="Roy P.H."/>
            <person name="Boissinot M."/>
            <person name="Tocheva E.I."/>
            <person name="Omar R.F."/>
        </authorList>
    </citation>
    <scope>NUCLEOTIDE SEQUENCE [LARGE SCALE GENOMIC DNA]</scope>
    <source>
        <strain evidence="2 3">CCRI-24246</strain>
    </source>
</reference>
<dbReference type="Proteomes" id="UP000319424">
    <property type="component" value="Unassembled WGS sequence"/>
</dbReference>
<keyword evidence="1" id="KW-1133">Transmembrane helix</keyword>
<feature type="transmembrane region" description="Helical" evidence="1">
    <location>
        <begin position="86"/>
        <end position="109"/>
    </location>
</feature>
<feature type="transmembrane region" description="Helical" evidence="1">
    <location>
        <begin position="12"/>
        <end position="30"/>
    </location>
</feature>
<comment type="caution">
    <text evidence="2">The sequence shown here is derived from an EMBL/GenBank/DDBJ whole genome shotgun (WGS) entry which is preliminary data.</text>
</comment>
<dbReference type="AlphaFoldDB" id="A0A552V8Q5"/>
<dbReference type="Pfam" id="PF12822">
    <property type="entry name" value="ECF_trnsprt"/>
    <property type="match status" value="1"/>
</dbReference>
<dbReference type="EMBL" id="VJXW01000006">
    <property type="protein sequence ID" value="TRW26829.1"/>
    <property type="molecule type" value="Genomic_DNA"/>
</dbReference>
<feature type="transmembrane region" description="Helical" evidence="1">
    <location>
        <begin position="121"/>
        <end position="146"/>
    </location>
</feature>
<gene>
    <name evidence="2" type="ORF">FL857_05125</name>
</gene>
<dbReference type="RefSeq" id="WP_144398038.1">
    <property type="nucleotide sequence ID" value="NZ_VJXW01000006.1"/>
</dbReference>
<accession>A0A552V8Q5</accession>
<proteinExistence type="predicted"/>
<dbReference type="Gene3D" id="1.10.1760.20">
    <property type="match status" value="1"/>
</dbReference>
<dbReference type="InterPro" id="IPR024529">
    <property type="entry name" value="ECF_trnsprt_substrate-spec"/>
</dbReference>
<sequence>METNKTRVLSDTKLMTSTVMLCVISIILSVTPLGYIPLGILNVTIMHIPVIIAAIVLGRNSAMMVGFTFGMTSLIRSFLVPTPISFVFWNPIVSVLPRILIGVFAYYAYEMVKKSTGNKSLSYILSALVGSLTNTIFVLGSIYLLYAKQYMQASHITGNFLTYLGGIFVANSIPEAIFAAVVTLAICRALERYIKN</sequence>
<dbReference type="OrthoDB" id="9813540at2"/>
<organism evidence="2 3">
    <name type="scientific">Criibacterium bergeronii</name>
    <dbReference type="NCBI Taxonomy" id="1871336"/>
    <lineage>
        <taxon>Bacteria</taxon>
        <taxon>Bacillati</taxon>
        <taxon>Bacillota</taxon>
        <taxon>Clostridia</taxon>
        <taxon>Peptostreptococcales</taxon>
        <taxon>Filifactoraceae</taxon>
        <taxon>Criibacterium</taxon>
    </lineage>
</organism>
<protein>
    <submittedName>
        <fullName evidence="2">ECF transporter S component</fullName>
    </submittedName>
</protein>
<keyword evidence="1" id="KW-0472">Membrane</keyword>
<evidence type="ECO:0000256" key="1">
    <source>
        <dbReference type="SAM" id="Phobius"/>
    </source>
</evidence>
<evidence type="ECO:0000313" key="3">
    <source>
        <dbReference type="Proteomes" id="UP000319424"/>
    </source>
</evidence>
<keyword evidence="1" id="KW-0812">Transmembrane</keyword>
<dbReference type="GO" id="GO:0022857">
    <property type="term" value="F:transmembrane transporter activity"/>
    <property type="evidence" value="ECO:0007669"/>
    <property type="project" value="InterPro"/>
</dbReference>